<sequence length="176" mass="18770">MLFFVALGVLYAASLSGKYVELPNGVRYNPSAAAGLAAVASIGGIVLTYVVWNLWRGYRSVLRDKLPAYGLVFFLIGYAAFFSFIPAATAGNIELTLATLITGVALIFLGYVLAFILAAYQLYKQTGEGLFLAATILYALFFIGLVTAYIGHILMYLGAGRAAERRSTPAAPPPPS</sequence>
<keyword evidence="3" id="KW-1185">Reference proteome</keyword>
<gene>
    <name evidence="2" type="ORF">P186_1100</name>
</gene>
<feature type="transmembrane region" description="Helical" evidence="1">
    <location>
        <begin position="130"/>
        <end position="157"/>
    </location>
</feature>
<name>G7VCB6_9CREN</name>
<protein>
    <submittedName>
        <fullName evidence="2">Uncharacterized protein</fullName>
    </submittedName>
</protein>
<proteinExistence type="predicted"/>
<evidence type="ECO:0000313" key="3">
    <source>
        <dbReference type="Proteomes" id="UP000005867"/>
    </source>
</evidence>
<reference evidence="2 3" key="1">
    <citation type="journal article" date="2012" name="J. Bacteriol.">
        <title>Complete genome sequence of strain 1860, a crenarchaeon of the genus pyrobaculum able to grow with various electron acceptors.</title>
        <authorList>
            <person name="Mardanov A.V."/>
            <person name="Gumerov V.M."/>
            <person name="Slobodkina G.B."/>
            <person name="Beletsky A.V."/>
            <person name="Bonch-Osmolovskaya E.A."/>
            <person name="Ravin N.V."/>
            <person name="Skryabin K.G."/>
        </authorList>
    </citation>
    <scope>NUCLEOTIDE SEQUENCE [LARGE SCALE GENOMIC DNA]</scope>
    <source>
        <strain evidence="2 3">1860</strain>
    </source>
</reference>
<accession>G7VCB6</accession>
<feature type="transmembrane region" description="Helical" evidence="1">
    <location>
        <begin position="66"/>
        <end position="85"/>
    </location>
</feature>
<feature type="transmembrane region" description="Helical" evidence="1">
    <location>
        <begin position="97"/>
        <end position="118"/>
    </location>
</feature>
<dbReference type="AlphaFoldDB" id="G7VCB6"/>
<dbReference type="BioCyc" id="PSP1104324:GJSN-1075-MONOMER"/>
<dbReference type="STRING" id="1104324.P186_1100"/>
<dbReference type="EMBL" id="CP003098">
    <property type="protein sequence ID" value="AET32536.1"/>
    <property type="molecule type" value="Genomic_DNA"/>
</dbReference>
<keyword evidence="1" id="KW-0812">Transmembrane</keyword>
<evidence type="ECO:0000313" key="2">
    <source>
        <dbReference type="EMBL" id="AET32536.1"/>
    </source>
</evidence>
<keyword evidence="1" id="KW-0472">Membrane</keyword>
<dbReference type="Proteomes" id="UP000005867">
    <property type="component" value="Chromosome"/>
</dbReference>
<dbReference type="KEGG" id="pyr:P186_1100"/>
<evidence type="ECO:0000256" key="1">
    <source>
        <dbReference type="SAM" id="Phobius"/>
    </source>
</evidence>
<dbReference type="eggNOG" id="arCOG03768">
    <property type="taxonomic scope" value="Archaea"/>
</dbReference>
<feature type="transmembrane region" description="Helical" evidence="1">
    <location>
        <begin position="33"/>
        <end position="54"/>
    </location>
</feature>
<organism evidence="2 3">
    <name type="scientific">Pyrobaculum ferrireducens</name>
    <dbReference type="NCBI Taxonomy" id="1104324"/>
    <lineage>
        <taxon>Archaea</taxon>
        <taxon>Thermoproteota</taxon>
        <taxon>Thermoprotei</taxon>
        <taxon>Thermoproteales</taxon>
        <taxon>Thermoproteaceae</taxon>
        <taxon>Pyrobaculum</taxon>
    </lineage>
</organism>
<dbReference type="HOGENOM" id="CLU_1381456_0_0_2"/>
<keyword evidence="1" id="KW-1133">Transmembrane helix</keyword>